<dbReference type="Bgee" id="ENSLOCG00000000283">
    <property type="expression patterns" value="Expressed in bone element and 1 other cell type or tissue"/>
</dbReference>
<dbReference type="InterPro" id="IPR001190">
    <property type="entry name" value="SRCR"/>
</dbReference>
<keyword evidence="3 5" id="KW-1015">Disulfide bond</keyword>
<dbReference type="PANTHER" id="PTHR47653:SF1">
    <property type="entry name" value="DELETED IN MALIGNANT BRAIN TUMORS 1 PROTEIN"/>
    <property type="match status" value="1"/>
</dbReference>
<evidence type="ECO:0000256" key="3">
    <source>
        <dbReference type="ARBA" id="ARBA00023157"/>
    </source>
</evidence>
<feature type="disulfide bond" evidence="5">
    <location>
        <begin position="120"/>
        <end position="130"/>
    </location>
</feature>
<dbReference type="eggNOG" id="ENOG502QQ5W">
    <property type="taxonomic scope" value="Eukaryota"/>
</dbReference>
<keyword evidence="8" id="KW-1185">Reference proteome</keyword>
<reference evidence="7" key="3">
    <citation type="submission" date="2025-09" db="UniProtKB">
        <authorList>
            <consortium name="Ensembl"/>
        </authorList>
    </citation>
    <scope>IDENTIFICATION</scope>
</reference>
<comment type="caution">
    <text evidence="5">Lacks conserved residue(s) required for the propagation of feature annotation.</text>
</comment>
<dbReference type="FunFam" id="3.10.250.10:FF:000012">
    <property type="entry name" value="CD163 molecule like 1"/>
    <property type="match status" value="1"/>
</dbReference>
<dbReference type="PROSITE" id="PS50287">
    <property type="entry name" value="SRCR_2"/>
    <property type="match status" value="3"/>
</dbReference>
<organism evidence="7 8">
    <name type="scientific">Lepisosteus oculatus</name>
    <name type="common">Spotted gar</name>
    <dbReference type="NCBI Taxonomy" id="7918"/>
    <lineage>
        <taxon>Eukaryota</taxon>
        <taxon>Metazoa</taxon>
        <taxon>Chordata</taxon>
        <taxon>Craniata</taxon>
        <taxon>Vertebrata</taxon>
        <taxon>Euteleostomi</taxon>
        <taxon>Actinopterygii</taxon>
        <taxon>Neopterygii</taxon>
        <taxon>Holostei</taxon>
        <taxon>Semionotiformes</taxon>
        <taxon>Lepisosteidae</taxon>
        <taxon>Lepisosteus</taxon>
    </lineage>
</organism>
<keyword evidence="2" id="KW-0677">Repeat</keyword>
<reference evidence="7" key="2">
    <citation type="submission" date="2025-08" db="UniProtKB">
        <authorList>
            <consortium name="Ensembl"/>
        </authorList>
    </citation>
    <scope>IDENTIFICATION</scope>
</reference>
<feature type="domain" description="SRCR" evidence="6">
    <location>
        <begin position="179"/>
        <end position="222"/>
    </location>
</feature>
<dbReference type="STRING" id="7918.ENSLOCP00000000309"/>
<evidence type="ECO:0000256" key="5">
    <source>
        <dbReference type="PROSITE-ProRule" id="PRU00196"/>
    </source>
</evidence>
<sequence length="222" mass="24240">MMASFSQGTGPIWLDEVGCLGNESSLWQCPSVGWGQHDCGHKEDVRILCSDHTLLRLSAGCSGQAEVYYNGTWGSICANGMTDTTAAVICKQLGCGDKGTIRETNSRLRPDPKWLDFISCRKHDSTLWQCPSSPWGQNDCTDREVANITCSGPRKEADRSTPAPQEEQPQLYCPVPLALRLAGGTNCSGRVELRYEGSWGTVCDDSWDLEDAQVVCRQLGCG</sequence>
<dbReference type="AlphaFoldDB" id="W5LW02"/>
<dbReference type="GeneTree" id="ENSGT00940000155987"/>
<dbReference type="GO" id="GO:0005886">
    <property type="term" value="C:plasma membrane"/>
    <property type="evidence" value="ECO:0000318"/>
    <property type="project" value="GO_Central"/>
</dbReference>
<evidence type="ECO:0000256" key="1">
    <source>
        <dbReference type="ARBA" id="ARBA00022729"/>
    </source>
</evidence>
<keyword evidence="1" id="KW-0732">Signal</keyword>
<dbReference type="Pfam" id="PF00530">
    <property type="entry name" value="SRCR"/>
    <property type="match status" value="3"/>
</dbReference>
<dbReference type="SMART" id="SM00202">
    <property type="entry name" value="SR"/>
    <property type="match status" value="2"/>
</dbReference>
<dbReference type="Gene3D" id="3.10.250.10">
    <property type="entry name" value="SRCR-like domain"/>
    <property type="match status" value="3"/>
</dbReference>
<dbReference type="PROSITE" id="PS00420">
    <property type="entry name" value="SRCR_1"/>
    <property type="match status" value="1"/>
</dbReference>
<keyword evidence="4" id="KW-0325">Glycoprotein</keyword>
<accession>W5LW02</accession>
<dbReference type="Ensembl" id="ENSLOCT00000000309.1">
    <property type="protein sequence ID" value="ENSLOCP00000000309.1"/>
    <property type="gene ID" value="ENSLOCG00000000283.1"/>
</dbReference>
<feature type="domain" description="SRCR" evidence="6">
    <location>
        <begin position="1"/>
        <end position="50"/>
    </location>
</feature>
<reference evidence="8" key="1">
    <citation type="submission" date="2011-12" db="EMBL/GenBank/DDBJ databases">
        <title>The Draft Genome of Lepisosteus oculatus.</title>
        <authorList>
            <consortium name="The Broad Institute Genome Assembly &amp; Analysis Group"/>
            <consortium name="Computational R&amp;D Group"/>
            <consortium name="and Sequencing Platform"/>
            <person name="Di Palma F."/>
            <person name="Alfoldi J."/>
            <person name="Johnson J."/>
            <person name="Berlin A."/>
            <person name="Gnerre S."/>
            <person name="Jaffe D."/>
            <person name="MacCallum I."/>
            <person name="Young S."/>
            <person name="Walker B.J."/>
            <person name="Lander E.S."/>
            <person name="Lindblad-Toh K."/>
        </authorList>
    </citation>
    <scope>NUCLEOTIDE SEQUENCE [LARGE SCALE GENOMIC DNA]</scope>
</reference>
<dbReference type="PRINTS" id="PR00258">
    <property type="entry name" value="SPERACTRCPTR"/>
</dbReference>
<evidence type="ECO:0000313" key="8">
    <source>
        <dbReference type="Proteomes" id="UP000018468"/>
    </source>
</evidence>
<dbReference type="SUPFAM" id="SSF56487">
    <property type="entry name" value="SRCR-like"/>
    <property type="match status" value="3"/>
</dbReference>
<evidence type="ECO:0000256" key="4">
    <source>
        <dbReference type="ARBA" id="ARBA00023180"/>
    </source>
</evidence>
<evidence type="ECO:0000259" key="6">
    <source>
        <dbReference type="PROSITE" id="PS50287"/>
    </source>
</evidence>
<dbReference type="Proteomes" id="UP000018468">
    <property type="component" value="Unassembled WGS sequence"/>
</dbReference>
<dbReference type="FunFam" id="3.10.250.10:FF:000058">
    <property type="entry name" value="Uncharacterized protein"/>
    <property type="match status" value="1"/>
</dbReference>
<evidence type="ECO:0000313" key="7">
    <source>
        <dbReference type="Ensembl" id="ENSLOCP00000000309.1"/>
    </source>
</evidence>
<feature type="disulfide bond" evidence="5">
    <location>
        <begin position="19"/>
        <end position="29"/>
    </location>
</feature>
<dbReference type="PANTHER" id="PTHR47653">
    <property type="entry name" value="PROTEIN BARK BEETLE"/>
    <property type="match status" value="1"/>
</dbReference>
<feature type="domain" description="SRCR" evidence="6">
    <location>
        <begin position="45"/>
        <end position="151"/>
    </location>
</feature>
<dbReference type="HOGENOM" id="CLU_1247860_0_0_1"/>
<dbReference type="InterPro" id="IPR036772">
    <property type="entry name" value="SRCR-like_dom_sf"/>
</dbReference>
<dbReference type="InterPro" id="IPR053243">
    <property type="entry name" value="SJ_maturation_regulator"/>
</dbReference>
<proteinExistence type="predicted"/>
<dbReference type="InParanoid" id="W5LW02"/>
<name>W5LW02_LEPOC</name>
<protein>
    <recommendedName>
        <fullName evidence="6">SRCR domain-containing protein</fullName>
    </recommendedName>
</protein>
<evidence type="ECO:0000256" key="2">
    <source>
        <dbReference type="ARBA" id="ARBA00022737"/>
    </source>
</evidence>